<dbReference type="HAMAP" id="MF_00361">
    <property type="entry name" value="NAD_kinase"/>
    <property type="match status" value="1"/>
</dbReference>
<gene>
    <name evidence="7" type="primary">ppnK</name>
    <name evidence="6" type="synonym">nadK</name>
    <name evidence="7" type="ORF">PNK_0952</name>
</gene>
<dbReference type="InterPro" id="IPR017437">
    <property type="entry name" value="ATP-NAD_kinase_PpnK-typ_C"/>
</dbReference>
<dbReference type="Gene3D" id="2.60.200.30">
    <property type="entry name" value="Probable inorganic polyphosphate/atp-NAD kinase, domain 2"/>
    <property type="match status" value="1"/>
</dbReference>
<evidence type="ECO:0000256" key="1">
    <source>
        <dbReference type="ARBA" id="ARBA00022679"/>
    </source>
</evidence>
<dbReference type="FunCoup" id="A0A0U5ER44">
    <property type="interactions" value="413"/>
</dbReference>
<evidence type="ECO:0000256" key="2">
    <source>
        <dbReference type="ARBA" id="ARBA00022777"/>
    </source>
</evidence>
<keyword evidence="1 6" id="KW-0808">Transferase</keyword>
<proteinExistence type="inferred from homology"/>
<keyword evidence="3 6" id="KW-0521">NADP</keyword>
<evidence type="ECO:0000313" key="8">
    <source>
        <dbReference type="Proteomes" id="UP000069902"/>
    </source>
</evidence>
<dbReference type="GO" id="GO:0046872">
    <property type="term" value="F:metal ion binding"/>
    <property type="evidence" value="ECO:0007669"/>
    <property type="project" value="UniProtKB-UniRule"/>
</dbReference>
<dbReference type="InterPro" id="IPR017438">
    <property type="entry name" value="ATP-NAD_kinase_N"/>
</dbReference>
<dbReference type="SUPFAM" id="SSF111331">
    <property type="entry name" value="NAD kinase/diacylglycerol kinase-like"/>
    <property type="match status" value="1"/>
</dbReference>
<reference evidence="8" key="1">
    <citation type="submission" date="2015-09" db="EMBL/GenBank/DDBJ databases">
        <authorList>
            <person name="Bertelli C."/>
        </authorList>
    </citation>
    <scope>NUCLEOTIDE SEQUENCE [LARGE SCALE GENOMIC DNA]</scope>
    <source>
        <strain evidence="8">KNic</strain>
    </source>
</reference>
<dbReference type="InterPro" id="IPR002504">
    <property type="entry name" value="NADK"/>
</dbReference>
<feature type="binding site" evidence="6">
    <location>
        <begin position="64"/>
        <end position="65"/>
    </location>
    <ligand>
        <name>NAD(+)</name>
        <dbReference type="ChEBI" id="CHEBI:57540"/>
    </ligand>
</feature>
<comment type="function">
    <text evidence="6">Involved in the regulation of the intracellular balance of NAD and NADP, and is a key enzyme in the biosynthesis of NADP. Catalyzes specifically the phosphorylation on 2'-hydroxyl of the adenosine moiety of NAD to yield NADP.</text>
</comment>
<dbReference type="GO" id="GO:0051287">
    <property type="term" value="F:NAD binding"/>
    <property type="evidence" value="ECO:0007669"/>
    <property type="project" value="UniProtKB-ARBA"/>
</dbReference>
<dbReference type="PATRIC" id="fig|389348.3.peg.1046"/>
<dbReference type="GO" id="GO:0003951">
    <property type="term" value="F:NAD+ kinase activity"/>
    <property type="evidence" value="ECO:0007669"/>
    <property type="project" value="UniProtKB-UniRule"/>
</dbReference>
<organism evidence="7 8">
    <name type="scientific">Candidatus Protochlamydia naegleriophila</name>
    <dbReference type="NCBI Taxonomy" id="389348"/>
    <lineage>
        <taxon>Bacteria</taxon>
        <taxon>Pseudomonadati</taxon>
        <taxon>Chlamydiota</taxon>
        <taxon>Chlamydiia</taxon>
        <taxon>Parachlamydiales</taxon>
        <taxon>Parachlamydiaceae</taxon>
        <taxon>Candidatus Protochlamydia</taxon>
    </lineage>
</organism>
<keyword evidence="2 6" id="KW-0418">Kinase</keyword>
<dbReference type="Gene3D" id="3.40.50.10330">
    <property type="entry name" value="Probable inorganic polyphosphate/atp-NAD kinase, domain 1"/>
    <property type="match status" value="1"/>
</dbReference>
<protein>
    <recommendedName>
        <fullName evidence="6">NAD kinase</fullName>
        <ecNumber evidence="6">2.7.1.23</ecNumber>
    </recommendedName>
    <alternativeName>
        <fullName evidence="6">ATP-dependent NAD kinase</fullName>
    </alternativeName>
</protein>
<dbReference type="GO" id="GO:0005524">
    <property type="term" value="F:ATP binding"/>
    <property type="evidence" value="ECO:0007669"/>
    <property type="project" value="UniProtKB-KW"/>
</dbReference>
<comment type="cofactor">
    <cofactor evidence="6">
        <name>a divalent metal cation</name>
        <dbReference type="ChEBI" id="CHEBI:60240"/>
    </cofactor>
</comment>
<dbReference type="PANTHER" id="PTHR20275:SF0">
    <property type="entry name" value="NAD KINASE"/>
    <property type="match status" value="1"/>
</dbReference>
<keyword evidence="8" id="KW-1185">Reference proteome</keyword>
<feature type="binding site" evidence="6">
    <location>
        <position position="164"/>
    </location>
    <ligand>
        <name>NAD(+)</name>
        <dbReference type="ChEBI" id="CHEBI:57540"/>
    </ligand>
</feature>
<dbReference type="EMBL" id="LN879502">
    <property type="protein sequence ID" value="CUI16577.1"/>
    <property type="molecule type" value="Genomic_DNA"/>
</dbReference>
<dbReference type="KEGG" id="pnl:PNK_0952"/>
<dbReference type="RefSeq" id="WP_032125428.1">
    <property type="nucleotide sequence ID" value="NZ_LN879502.1"/>
</dbReference>
<comment type="caution">
    <text evidence="6">Lacks conserved residue(s) required for the propagation of feature annotation.</text>
</comment>
<dbReference type="GO" id="GO:0005737">
    <property type="term" value="C:cytoplasm"/>
    <property type="evidence" value="ECO:0007669"/>
    <property type="project" value="UniProtKB-SubCell"/>
</dbReference>
<accession>A0A0U5ER44</accession>
<keyword evidence="6" id="KW-0547">Nucleotide-binding</keyword>
<dbReference type="GO" id="GO:0019674">
    <property type="term" value="P:NAD+ metabolic process"/>
    <property type="evidence" value="ECO:0007669"/>
    <property type="project" value="InterPro"/>
</dbReference>
<evidence type="ECO:0000256" key="3">
    <source>
        <dbReference type="ARBA" id="ARBA00022857"/>
    </source>
</evidence>
<dbReference type="Pfam" id="PF20143">
    <property type="entry name" value="NAD_kinase_C"/>
    <property type="match status" value="1"/>
</dbReference>
<evidence type="ECO:0000256" key="4">
    <source>
        <dbReference type="ARBA" id="ARBA00023027"/>
    </source>
</evidence>
<dbReference type="STRING" id="389348.PNK_0952"/>
<dbReference type="InParanoid" id="A0A0U5ER44"/>
<evidence type="ECO:0000256" key="5">
    <source>
        <dbReference type="ARBA" id="ARBA00047925"/>
    </source>
</evidence>
<evidence type="ECO:0000313" key="7">
    <source>
        <dbReference type="EMBL" id="CUI16577.1"/>
    </source>
</evidence>
<dbReference type="PANTHER" id="PTHR20275">
    <property type="entry name" value="NAD KINASE"/>
    <property type="match status" value="1"/>
</dbReference>
<comment type="subcellular location">
    <subcellularLocation>
        <location evidence="6">Cytoplasm</location>
    </subcellularLocation>
</comment>
<dbReference type="Proteomes" id="UP000069902">
    <property type="component" value="Chromosome cPNK"/>
</dbReference>
<dbReference type="GO" id="GO:0006741">
    <property type="term" value="P:NADP+ biosynthetic process"/>
    <property type="evidence" value="ECO:0007669"/>
    <property type="project" value="UniProtKB-UniRule"/>
</dbReference>
<feature type="binding site" evidence="6">
    <location>
        <begin position="134"/>
        <end position="135"/>
    </location>
    <ligand>
        <name>NAD(+)</name>
        <dbReference type="ChEBI" id="CHEBI:57540"/>
    </ligand>
</feature>
<keyword evidence="4 6" id="KW-0520">NAD</keyword>
<comment type="catalytic activity">
    <reaction evidence="5 6">
        <text>NAD(+) + ATP = ADP + NADP(+) + H(+)</text>
        <dbReference type="Rhea" id="RHEA:18629"/>
        <dbReference type="ChEBI" id="CHEBI:15378"/>
        <dbReference type="ChEBI" id="CHEBI:30616"/>
        <dbReference type="ChEBI" id="CHEBI:57540"/>
        <dbReference type="ChEBI" id="CHEBI:58349"/>
        <dbReference type="ChEBI" id="CHEBI:456216"/>
        <dbReference type="EC" id="2.7.1.23"/>
    </reaction>
</comment>
<dbReference type="AlphaFoldDB" id="A0A0U5ER44"/>
<comment type="similarity">
    <text evidence="6">Belongs to the NAD kinase family.</text>
</comment>
<name>A0A0U5ER44_9BACT</name>
<dbReference type="InterPro" id="IPR016064">
    <property type="entry name" value="NAD/diacylglycerol_kinase_sf"/>
</dbReference>
<keyword evidence="6" id="KW-0963">Cytoplasm</keyword>
<keyword evidence="6" id="KW-0067">ATP-binding</keyword>
<feature type="active site" description="Proton acceptor" evidence="6">
    <location>
        <position position="64"/>
    </location>
</feature>
<dbReference type="Pfam" id="PF01513">
    <property type="entry name" value="NAD_kinase"/>
    <property type="match status" value="1"/>
</dbReference>
<sequence length="280" mass="30675">MMIALFPNESKNSSLKIATEICQFLAEKGVRVVAEDRHTQTIGADPLSQVNQDQINFRISLGGDGTILRLVHRHPTLQAPLLGINLGSLGFLADIPLHDIYPSLQDLLNGHYHVQKRMVMEGITTTGSNCFAVNEVVIHRAQNPCLIDLAVYVDERYLNTFSADGLIISTPSGSTAYSLAAGGPILTPELNAFVLTPICPHTISNRPIVLMPKKSLQVRYLSALPPVEVSADGIASFSLSTDEVFTAHLSNQTFNLVSLSRHDYFSTLREKLGWQGRLKT</sequence>
<feature type="binding site" evidence="6">
    <location>
        <position position="69"/>
    </location>
    <ligand>
        <name>NAD(+)</name>
        <dbReference type="ChEBI" id="CHEBI:57540"/>
    </ligand>
</feature>
<evidence type="ECO:0000256" key="6">
    <source>
        <dbReference type="HAMAP-Rule" id="MF_00361"/>
    </source>
</evidence>
<dbReference type="EC" id="2.7.1.23" evidence="6"/>